<reference evidence="1" key="1">
    <citation type="journal article" date="2014" name="Front. Microbiol.">
        <title>High frequency of phylogenetically diverse reductive dehalogenase-homologous genes in deep subseafloor sedimentary metagenomes.</title>
        <authorList>
            <person name="Kawai M."/>
            <person name="Futagami T."/>
            <person name="Toyoda A."/>
            <person name="Takaki Y."/>
            <person name="Nishi S."/>
            <person name="Hori S."/>
            <person name="Arai W."/>
            <person name="Tsubouchi T."/>
            <person name="Morono Y."/>
            <person name="Uchiyama I."/>
            <person name="Ito T."/>
            <person name="Fujiyama A."/>
            <person name="Inagaki F."/>
            <person name="Takami H."/>
        </authorList>
    </citation>
    <scope>NUCLEOTIDE SEQUENCE</scope>
    <source>
        <strain evidence="1">Expedition CK06-06</strain>
    </source>
</reference>
<protein>
    <submittedName>
        <fullName evidence="1">Uncharacterized protein</fullName>
    </submittedName>
</protein>
<dbReference type="AlphaFoldDB" id="X1L8T2"/>
<evidence type="ECO:0000313" key="1">
    <source>
        <dbReference type="EMBL" id="GAI15737.1"/>
    </source>
</evidence>
<proteinExistence type="predicted"/>
<sequence length="29" mass="3225">QPPEAPIETNLLAKMQSGDRVPDDVVKYL</sequence>
<comment type="caution">
    <text evidence="1">The sequence shown here is derived from an EMBL/GenBank/DDBJ whole genome shotgun (WGS) entry which is preliminary data.</text>
</comment>
<organism evidence="1">
    <name type="scientific">marine sediment metagenome</name>
    <dbReference type="NCBI Taxonomy" id="412755"/>
    <lineage>
        <taxon>unclassified sequences</taxon>
        <taxon>metagenomes</taxon>
        <taxon>ecological metagenomes</taxon>
    </lineage>
</organism>
<gene>
    <name evidence="1" type="ORF">S06H3_20678</name>
</gene>
<feature type="non-terminal residue" evidence="1">
    <location>
        <position position="1"/>
    </location>
</feature>
<accession>X1L8T2</accession>
<name>X1L8T2_9ZZZZ</name>
<dbReference type="EMBL" id="BARV01010741">
    <property type="protein sequence ID" value="GAI15737.1"/>
    <property type="molecule type" value="Genomic_DNA"/>
</dbReference>